<dbReference type="Proteomes" id="UP000233551">
    <property type="component" value="Unassembled WGS sequence"/>
</dbReference>
<dbReference type="STRING" id="22663.A0A2I0J304"/>
<dbReference type="SMART" id="SM00298">
    <property type="entry name" value="CHROMO"/>
    <property type="match status" value="1"/>
</dbReference>
<dbReference type="InterPro" id="IPR016197">
    <property type="entry name" value="Chromo-like_dom_sf"/>
</dbReference>
<dbReference type="Gene3D" id="3.30.70.270">
    <property type="match status" value="1"/>
</dbReference>
<dbReference type="PROSITE" id="PS00598">
    <property type="entry name" value="CHROMO_1"/>
    <property type="match status" value="1"/>
</dbReference>
<dbReference type="PROSITE" id="PS50013">
    <property type="entry name" value="CHROMO_2"/>
    <property type="match status" value="1"/>
</dbReference>
<keyword evidence="2" id="KW-0645">Protease</keyword>
<dbReference type="GO" id="GO:0006310">
    <property type="term" value="P:DNA recombination"/>
    <property type="evidence" value="ECO:0007669"/>
    <property type="project" value="UniProtKB-KW"/>
</dbReference>
<evidence type="ECO:0000313" key="14">
    <source>
        <dbReference type="EMBL" id="PKI50608.1"/>
    </source>
</evidence>
<dbReference type="Pfam" id="PF17921">
    <property type="entry name" value="Integrase_H2C2"/>
    <property type="match status" value="1"/>
</dbReference>
<name>A0A2I0J304_PUNGR</name>
<feature type="non-terminal residue" evidence="14">
    <location>
        <position position="1"/>
    </location>
</feature>
<dbReference type="AlphaFoldDB" id="A0A2I0J304"/>
<dbReference type="GO" id="GO:0005634">
    <property type="term" value="C:nucleus"/>
    <property type="evidence" value="ECO:0007669"/>
    <property type="project" value="UniProtKB-SubCell"/>
</dbReference>
<keyword evidence="9" id="KW-0548">Nucleotidyltransferase</keyword>
<evidence type="ECO:0000256" key="7">
    <source>
        <dbReference type="ARBA" id="ARBA00022908"/>
    </source>
</evidence>
<dbReference type="SUPFAM" id="SSF54160">
    <property type="entry name" value="Chromo domain-like"/>
    <property type="match status" value="1"/>
</dbReference>
<evidence type="ECO:0000256" key="10">
    <source>
        <dbReference type="ARBA" id="ARBA00023125"/>
    </source>
</evidence>
<dbReference type="GO" id="GO:0046872">
    <property type="term" value="F:metal ion binding"/>
    <property type="evidence" value="ECO:0007669"/>
    <property type="project" value="UniProtKB-KW"/>
</dbReference>
<evidence type="ECO:0000256" key="6">
    <source>
        <dbReference type="ARBA" id="ARBA00022842"/>
    </source>
</evidence>
<evidence type="ECO:0000256" key="9">
    <source>
        <dbReference type="ARBA" id="ARBA00022932"/>
    </source>
</evidence>
<dbReference type="InterPro" id="IPR000953">
    <property type="entry name" value="Chromo/chromo_shadow_dom"/>
</dbReference>
<dbReference type="GO" id="GO:0004190">
    <property type="term" value="F:aspartic-type endopeptidase activity"/>
    <property type="evidence" value="ECO:0007669"/>
    <property type="project" value="UniProtKB-KW"/>
</dbReference>
<keyword evidence="11" id="KW-0233">DNA recombination</keyword>
<reference evidence="14 15" key="1">
    <citation type="submission" date="2017-11" db="EMBL/GenBank/DDBJ databases">
        <title>De-novo sequencing of pomegranate (Punica granatum L.) genome.</title>
        <authorList>
            <person name="Akparov Z."/>
            <person name="Amiraslanov A."/>
            <person name="Hajiyeva S."/>
            <person name="Abbasov M."/>
            <person name="Kaur K."/>
            <person name="Hamwieh A."/>
            <person name="Solovyev V."/>
            <person name="Salamov A."/>
            <person name="Braich B."/>
            <person name="Kosarev P."/>
            <person name="Mahmoud A."/>
            <person name="Hajiyev E."/>
            <person name="Babayeva S."/>
            <person name="Izzatullayeva V."/>
            <person name="Mammadov A."/>
            <person name="Mammadov A."/>
            <person name="Sharifova S."/>
            <person name="Ojaghi J."/>
            <person name="Eynullazada K."/>
            <person name="Bayramov B."/>
            <person name="Abdulazimova A."/>
            <person name="Shahmuradov I."/>
        </authorList>
    </citation>
    <scope>NUCLEOTIDE SEQUENCE [LARGE SCALE GENOMIC DNA]</scope>
    <source>
        <strain evidence="15">cv. AG2017</strain>
        <tissue evidence="14">Leaf</tissue>
    </source>
</reference>
<dbReference type="Gene3D" id="1.10.340.70">
    <property type="match status" value="1"/>
</dbReference>
<dbReference type="Pfam" id="PF00385">
    <property type="entry name" value="Chromo"/>
    <property type="match status" value="1"/>
</dbReference>
<dbReference type="InterPro" id="IPR023780">
    <property type="entry name" value="Chromo_domain"/>
</dbReference>
<keyword evidence="15" id="KW-1185">Reference proteome</keyword>
<keyword evidence="9" id="KW-0808">Transferase</keyword>
<evidence type="ECO:0000256" key="8">
    <source>
        <dbReference type="ARBA" id="ARBA00022918"/>
    </source>
</evidence>
<comment type="subcellular location">
    <subcellularLocation>
        <location evidence="1">Nucleus</location>
    </subcellularLocation>
</comment>
<dbReference type="InterPro" id="IPR050951">
    <property type="entry name" value="Retrovirus_Pol_polyprotein"/>
</dbReference>
<feature type="domain" description="Chromo" evidence="13">
    <location>
        <begin position="310"/>
        <end position="373"/>
    </location>
</feature>
<keyword evidence="9" id="KW-0239">DNA-directed DNA polymerase</keyword>
<dbReference type="PANTHER" id="PTHR37984">
    <property type="entry name" value="PROTEIN CBG26694"/>
    <property type="match status" value="1"/>
</dbReference>
<dbReference type="Gene3D" id="2.40.50.40">
    <property type="match status" value="1"/>
</dbReference>
<sequence>RSLEDHVEHLKQVIEVLQESSLYVKREKCAFAKREVPFLSHIVGGGRVRMVPSKVASIMEWESPTKYKSGRTNAVADVLSRRMELAAISQLESPLLGRIKEGLQHNAKARILLELAREGKSRQFWCEDDLVYTKGRRVYMPLYDNLRREILRECHDSKWAGHPGIHRTLALIEEQYHWPQLRDDVETFVKICLPSTPSTVASGYKGNSLATYKLAKSWQEEADLARSCLNRATKQMKKWADKKCHHIEYSVGDLVLRVGNVAYKVELPEKLKLHPVFHVSMLKPFQEDKEDPNRAESSRAPIGAKVAYDQDVEQILVDRVVRKHWCKSKRKYLIKWKRLPESEASWEPAKDLWQFTKQIETFYAENATRASPE</sequence>
<dbReference type="InterPro" id="IPR043128">
    <property type="entry name" value="Rev_trsase/Diguanyl_cyclase"/>
</dbReference>
<evidence type="ECO:0000256" key="11">
    <source>
        <dbReference type="ARBA" id="ARBA00023172"/>
    </source>
</evidence>
<evidence type="ECO:0000256" key="2">
    <source>
        <dbReference type="ARBA" id="ARBA00022670"/>
    </source>
</evidence>
<evidence type="ECO:0000256" key="12">
    <source>
        <dbReference type="ARBA" id="ARBA00023242"/>
    </source>
</evidence>
<keyword evidence="10" id="KW-0238">DNA-binding</keyword>
<dbReference type="GO" id="GO:0003677">
    <property type="term" value="F:DNA binding"/>
    <property type="evidence" value="ECO:0007669"/>
    <property type="project" value="UniProtKB-KW"/>
</dbReference>
<dbReference type="InterPro" id="IPR023779">
    <property type="entry name" value="Chromodomain_CS"/>
</dbReference>
<keyword evidence="8" id="KW-0695">RNA-directed DNA polymerase</keyword>
<evidence type="ECO:0000256" key="1">
    <source>
        <dbReference type="ARBA" id="ARBA00004123"/>
    </source>
</evidence>
<dbReference type="Pfam" id="PF24626">
    <property type="entry name" value="SH3_Tf2-1"/>
    <property type="match status" value="1"/>
</dbReference>
<proteinExistence type="predicted"/>
<dbReference type="GO" id="GO:0015074">
    <property type="term" value="P:DNA integration"/>
    <property type="evidence" value="ECO:0007669"/>
    <property type="project" value="UniProtKB-KW"/>
</dbReference>
<evidence type="ECO:0000256" key="3">
    <source>
        <dbReference type="ARBA" id="ARBA00022723"/>
    </source>
</evidence>
<keyword evidence="6" id="KW-0460">Magnesium</keyword>
<dbReference type="FunFam" id="1.10.340.70:FF:000001">
    <property type="entry name" value="Retrovirus-related Pol polyprotein from transposon gypsy-like Protein"/>
    <property type="match status" value="1"/>
</dbReference>
<dbReference type="GO" id="GO:0003887">
    <property type="term" value="F:DNA-directed DNA polymerase activity"/>
    <property type="evidence" value="ECO:0007669"/>
    <property type="project" value="UniProtKB-KW"/>
</dbReference>
<evidence type="ECO:0000313" key="15">
    <source>
        <dbReference type="Proteomes" id="UP000233551"/>
    </source>
</evidence>
<accession>A0A2I0J304</accession>
<dbReference type="SUPFAM" id="SSF56672">
    <property type="entry name" value="DNA/RNA polymerases"/>
    <property type="match status" value="1"/>
</dbReference>
<keyword evidence="4" id="KW-0064">Aspartyl protease</keyword>
<evidence type="ECO:0000259" key="13">
    <source>
        <dbReference type="PROSITE" id="PS50013"/>
    </source>
</evidence>
<dbReference type="InterPro" id="IPR041588">
    <property type="entry name" value="Integrase_H2C2"/>
</dbReference>
<keyword evidence="3" id="KW-0479">Metal-binding</keyword>
<dbReference type="InterPro" id="IPR043502">
    <property type="entry name" value="DNA/RNA_pol_sf"/>
</dbReference>
<dbReference type="GO" id="GO:0006508">
    <property type="term" value="P:proteolysis"/>
    <property type="evidence" value="ECO:0007669"/>
    <property type="project" value="UniProtKB-KW"/>
</dbReference>
<keyword evidence="12" id="KW-0539">Nucleus</keyword>
<dbReference type="CDD" id="cd00024">
    <property type="entry name" value="CD_CSD"/>
    <property type="match status" value="1"/>
</dbReference>
<evidence type="ECO:0000256" key="5">
    <source>
        <dbReference type="ARBA" id="ARBA00022801"/>
    </source>
</evidence>
<dbReference type="InterPro" id="IPR056924">
    <property type="entry name" value="SH3_Tf2-1"/>
</dbReference>
<keyword evidence="7" id="KW-0229">DNA integration</keyword>
<dbReference type="EMBL" id="PGOL01002093">
    <property type="protein sequence ID" value="PKI50608.1"/>
    <property type="molecule type" value="Genomic_DNA"/>
</dbReference>
<dbReference type="GO" id="GO:0003964">
    <property type="term" value="F:RNA-directed DNA polymerase activity"/>
    <property type="evidence" value="ECO:0007669"/>
    <property type="project" value="UniProtKB-KW"/>
</dbReference>
<dbReference type="PANTHER" id="PTHR37984:SF5">
    <property type="entry name" value="PROTEIN NYNRIN-LIKE"/>
    <property type="match status" value="1"/>
</dbReference>
<evidence type="ECO:0000256" key="4">
    <source>
        <dbReference type="ARBA" id="ARBA00022750"/>
    </source>
</evidence>
<comment type="caution">
    <text evidence="14">The sequence shown here is derived from an EMBL/GenBank/DDBJ whole genome shotgun (WGS) entry which is preliminary data.</text>
</comment>
<keyword evidence="5" id="KW-0378">Hydrolase</keyword>
<organism evidence="14 15">
    <name type="scientific">Punica granatum</name>
    <name type="common">Pomegranate</name>
    <dbReference type="NCBI Taxonomy" id="22663"/>
    <lineage>
        <taxon>Eukaryota</taxon>
        <taxon>Viridiplantae</taxon>
        <taxon>Streptophyta</taxon>
        <taxon>Embryophyta</taxon>
        <taxon>Tracheophyta</taxon>
        <taxon>Spermatophyta</taxon>
        <taxon>Magnoliopsida</taxon>
        <taxon>eudicotyledons</taxon>
        <taxon>Gunneridae</taxon>
        <taxon>Pentapetalae</taxon>
        <taxon>rosids</taxon>
        <taxon>malvids</taxon>
        <taxon>Myrtales</taxon>
        <taxon>Lythraceae</taxon>
        <taxon>Punica</taxon>
    </lineage>
</organism>
<gene>
    <name evidence="14" type="ORF">CRG98_028995</name>
</gene>
<protein>
    <recommendedName>
        <fullName evidence="13">Chromo domain-containing protein</fullName>
    </recommendedName>
</protein>